<name>D8T3G8_SELML</name>
<evidence type="ECO:0000313" key="2">
    <source>
        <dbReference type="Proteomes" id="UP000001514"/>
    </source>
</evidence>
<reference evidence="1" key="1">
    <citation type="journal article" date="2011" name="Science">
        <title>The Selaginella genome identifies genetic changes associated with the evolution of vascular plants.</title>
        <authorList>
            <person name="Banks J.A."/>
            <person name="Nishiyama T."/>
            <person name="Hasebe M."/>
            <person name="Bowman J.L."/>
            <person name="Gribskov M."/>
            <person name="dePamphilis C."/>
            <person name="Albert V.A."/>
            <person name="Aono N."/>
            <person name="Aoyama T."/>
            <person name="Ambrose B.A."/>
            <person name="Ashton N.W."/>
            <person name="Axtell M.J."/>
            <person name="Barker E."/>
            <person name="Barker M.S."/>
            <person name="Bennetzen J.L."/>
            <person name="Bonawitz N.D."/>
            <person name="Chapple C."/>
            <person name="Cheng C."/>
            <person name="Correa L.G."/>
            <person name="Dacre M."/>
            <person name="DeBarry J."/>
            <person name="Dreyer I."/>
            <person name="Elias M."/>
            <person name="Engstrom E.M."/>
            <person name="Estelle M."/>
            <person name="Feng L."/>
            <person name="Finet C."/>
            <person name="Floyd S.K."/>
            <person name="Frommer W.B."/>
            <person name="Fujita T."/>
            <person name="Gramzow L."/>
            <person name="Gutensohn M."/>
            <person name="Harholt J."/>
            <person name="Hattori M."/>
            <person name="Heyl A."/>
            <person name="Hirai T."/>
            <person name="Hiwatashi Y."/>
            <person name="Ishikawa M."/>
            <person name="Iwata M."/>
            <person name="Karol K.G."/>
            <person name="Koehler B."/>
            <person name="Kolukisaoglu U."/>
            <person name="Kubo M."/>
            <person name="Kurata T."/>
            <person name="Lalonde S."/>
            <person name="Li K."/>
            <person name="Li Y."/>
            <person name="Litt A."/>
            <person name="Lyons E."/>
            <person name="Manning G."/>
            <person name="Maruyama T."/>
            <person name="Michael T.P."/>
            <person name="Mikami K."/>
            <person name="Miyazaki S."/>
            <person name="Morinaga S."/>
            <person name="Murata T."/>
            <person name="Mueller-Roeber B."/>
            <person name="Nelson D.R."/>
            <person name="Obara M."/>
            <person name="Oguri Y."/>
            <person name="Olmstead R.G."/>
            <person name="Onodera N."/>
            <person name="Petersen B.L."/>
            <person name="Pils B."/>
            <person name="Prigge M."/>
            <person name="Rensing S.A."/>
            <person name="Riano-Pachon D.M."/>
            <person name="Roberts A.W."/>
            <person name="Sato Y."/>
            <person name="Scheller H.V."/>
            <person name="Schulz B."/>
            <person name="Schulz C."/>
            <person name="Shakirov E.V."/>
            <person name="Shibagaki N."/>
            <person name="Shinohara N."/>
            <person name="Shippen D.E."/>
            <person name="Soerensen I."/>
            <person name="Sotooka R."/>
            <person name="Sugimoto N."/>
            <person name="Sugita M."/>
            <person name="Sumikawa N."/>
            <person name="Tanurdzic M."/>
            <person name="Theissen G."/>
            <person name="Ulvskov P."/>
            <person name="Wakazuki S."/>
            <person name="Weng J.K."/>
            <person name="Willats W.W."/>
            <person name="Wipf D."/>
            <person name="Wolf P.G."/>
            <person name="Yang L."/>
            <person name="Zimmer A.D."/>
            <person name="Zhu Q."/>
            <person name="Mitros T."/>
            <person name="Hellsten U."/>
            <person name="Loque D."/>
            <person name="Otillar R."/>
            <person name="Salamov A."/>
            <person name="Schmutz J."/>
            <person name="Shapiro H."/>
            <person name="Lindquist E."/>
            <person name="Lucas S."/>
            <person name="Rokhsar D."/>
            <person name="Grigoriev I.V."/>
        </authorList>
    </citation>
    <scope>NUCLEOTIDE SEQUENCE [LARGE SCALE GENOMIC DNA]</scope>
</reference>
<gene>
    <name evidence="1" type="ORF">SELMODRAFT_428629</name>
</gene>
<dbReference type="HOGENOM" id="CLU_1162808_0_0_1"/>
<dbReference type="KEGG" id="smo:SELMODRAFT_428629"/>
<proteinExistence type="predicted"/>
<sequence>MAISPGEKQQRLDCCQMLERFAAKRQVKIIMFKATGKEIDEIGGPGFSRTRKFDDAARKDRIFHPKSAISVRFFVDVTALERQIQEKTLKREIQEDNRKKLEHIQAYQLHKWNQTDEKLRQGRIELRRDLEDTWRKQDDEFQERWKKQYHVFNAYDPITIVPAERYMQQDQEATLDATRKNALNDVVARQIQENVMKKQQEEDEYWAYEHGQMGARARLKRCEEEIANKLRLENELLSEDHLHNARLKREREQQYQQDEHNYQIHHSFFDQFGSTSR</sequence>
<protein>
    <submittedName>
        <fullName evidence="1">Uncharacterized protein</fullName>
    </submittedName>
</protein>
<dbReference type="OMA" id="RICNAWN"/>
<dbReference type="EMBL" id="GL377669">
    <property type="protein sequence ID" value="EFJ08859.1"/>
    <property type="molecule type" value="Genomic_DNA"/>
</dbReference>
<evidence type="ECO:0000313" key="1">
    <source>
        <dbReference type="EMBL" id="EFJ08859.1"/>
    </source>
</evidence>
<accession>D8T3G8</accession>
<dbReference type="Gramene" id="EFJ08859">
    <property type="protein sequence ID" value="EFJ08859"/>
    <property type="gene ID" value="SELMODRAFT_428629"/>
</dbReference>
<organism evidence="2">
    <name type="scientific">Selaginella moellendorffii</name>
    <name type="common">Spikemoss</name>
    <dbReference type="NCBI Taxonomy" id="88036"/>
    <lineage>
        <taxon>Eukaryota</taxon>
        <taxon>Viridiplantae</taxon>
        <taxon>Streptophyta</taxon>
        <taxon>Embryophyta</taxon>
        <taxon>Tracheophyta</taxon>
        <taxon>Lycopodiopsida</taxon>
        <taxon>Selaginellales</taxon>
        <taxon>Selaginellaceae</taxon>
        <taxon>Selaginella</taxon>
    </lineage>
</organism>
<dbReference type="AlphaFoldDB" id="D8T3G8"/>
<dbReference type="InParanoid" id="D8T3G8"/>
<keyword evidence="2" id="KW-1185">Reference proteome</keyword>
<dbReference type="Proteomes" id="UP000001514">
    <property type="component" value="Unassembled WGS sequence"/>
</dbReference>